<keyword evidence="2" id="KW-0808">Transferase</keyword>
<reference evidence="2 3" key="1">
    <citation type="submission" date="2018-02" db="EMBL/GenBank/DDBJ databases">
        <title>Genome sequence of Desulfovibrio carbinolicus DSM 3852.</title>
        <authorList>
            <person name="Wilbanks E."/>
            <person name="Skennerton C.T."/>
            <person name="Orphan V.J."/>
        </authorList>
    </citation>
    <scope>NUCLEOTIDE SEQUENCE [LARGE SCALE GENOMIC DNA]</scope>
    <source>
        <strain evidence="2 3">DSM 3852</strain>
    </source>
</reference>
<dbReference type="Proteomes" id="UP000293296">
    <property type="component" value="Chromosome"/>
</dbReference>
<dbReference type="SUPFAM" id="SSF53756">
    <property type="entry name" value="UDP-Glycosyltransferase/glycogen phosphorylase"/>
    <property type="match status" value="1"/>
</dbReference>
<dbReference type="AlphaFoldDB" id="A0A4P6HPB0"/>
<feature type="domain" description="Glycosyl transferase family 1" evidence="1">
    <location>
        <begin position="545"/>
        <end position="703"/>
    </location>
</feature>
<dbReference type="Gene3D" id="3.40.50.150">
    <property type="entry name" value="Vaccinia Virus protein VP39"/>
    <property type="match status" value="1"/>
</dbReference>
<dbReference type="Pfam" id="PF13489">
    <property type="entry name" value="Methyltransf_23"/>
    <property type="match status" value="1"/>
</dbReference>
<dbReference type="CDD" id="cd02440">
    <property type="entry name" value="AdoMet_MTases"/>
    <property type="match status" value="1"/>
</dbReference>
<dbReference type="Gene3D" id="3.40.50.2000">
    <property type="entry name" value="Glycogen Phosphorylase B"/>
    <property type="match status" value="1"/>
</dbReference>
<evidence type="ECO:0000259" key="1">
    <source>
        <dbReference type="Pfam" id="PF00534"/>
    </source>
</evidence>
<dbReference type="PANTHER" id="PTHR46401:SF8">
    <property type="entry name" value="BLL6006 PROTEIN"/>
    <property type="match status" value="1"/>
</dbReference>
<dbReference type="CDD" id="cd03809">
    <property type="entry name" value="GT4_MtfB-like"/>
    <property type="match status" value="1"/>
</dbReference>
<dbReference type="SUPFAM" id="SSF53335">
    <property type="entry name" value="S-adenosyl-L-methionine-dependent methyltransferases"/>
    <property type="match status" value="1"/>
</dbReference>
<keyword evidence="3" id="KW-1185">Reference proteome</keyword>
<dbReference type="RefSeq" id="WP_129352930.1">
    <property type="nucleotide sequence ID" value="NZ_CP026538.1"/>
</dbReference>
<gene>
    <name evidence="2" type="ORF">C3Y92_12090</name>
</gene>
<name>A0A4P6HPB0_9BACT</name>
<dbReference type="InterPro" id="IPR001296">
    <property type="entry name" value="Glyco_trans_1"/>
</dbReference>
<dbReference type="PANTHER" id="PTHR46401">
    <property type="entry name" value="GLYCOSYLTRANSFERASE WBBK-RELATED"/>
    <property type="match status" value="1"/>
</dbReference>
<dbReference type="EMBL" id="CP026538">
    <property type="protein sequence ID" value="QAZ67920.1"/>
    <property type="molecule type" value="Genomic_DNA"/>
</dbReference>
<dbReference type="GO" id="GO:0016757">
    <property type="term" value="F:glycosyltransferase activity"/>
    <property type="evidence" value="ECO:0007669"/>
    <property type="project" value="InterPro"/>
</dbReference>
<dbReference type="KEGG" id="dcb:C3Y92_12090"/>
<protein>
    <submittedName>
        <fullName evidence="2">Glycosyl transferase</fullName>
    </submittedName>
</protein>
<dbReference type="Pfam" id="PF00534">
    <property type="entry name" value="Glycos_transf_1"/>
    <property type="match status" value="1"/>
</dbReference>
<sequence>MRQCWCGMGGLEPFGAEYMLCPGCGTLVSRVEDGERYGRDYWYDHQVADLGQPSIEVRARRDLPERCLGWLKFLLSACLPPGETLELGCAHGGFTALLSRAGFRARGLELDGSVARLAGETFGIEVLAGPLEEQAIAPGSLSAVVLMDVLEHLPDPVGLLRRVAELLAPGGVVLVQTPRFPAGASHERLLAEADPFTRMLLPAEHLYLFSQSAARALFTAAGLPHLRFGAALFPYDMLFLAGKETLADHDDAAFENALCARPDGRLTLAMLDLVRRAEAAEAEADRLCGGEAPVIGGLEGVVREMASGWVSEGRLPQLVNKALLRVGRVAWFWNKAVKYVLKERGRRAAPAAKATDKALVLVDLTPVLPGGDNGGAKLMTILLLHALRDMRPDWRFVCLTADAAHEELAHLDAPNVERVRASTLGRLRGLSHWRGQPVDLYFCPFTMPYFHHPDVPAVSVVYDLQYAAYPQFFAPDDEAGRERTFLTAARLAERLVCISEFTRQSVLAQGNVPPGRTATVPISLPRRLSRAAPEAVAAARARLGLGDARYFLYPANYWPHKNHRMLLTAFGMLAAGRTDDVRLVLTGADTGLRAELGQAAARLGLAERVTFAGYVSDEELSALMTGAAALVFPSLFEGFGMPLVEAMAVGTPIVCSDVTSLPEVGGEAALYFDPKRPDTMAAALARLLDEPGLAEGLVAKGRERLAAFGGPEDMARKYLDVFEEVLARPVSQSTAVRGLWADGWCGTRLFAAYGPAAHRQWLRATFALPAEAPSARVTVTALVAGRAVGKAQTLKPGGRAAFSLDLPPAGGCVEFLFDGARRGEGQGPGADRRRLSARCEELRLTDGARDVDLRYAGGSHGQA</sequence>
<proteinExistence type="predicted"/>
<organism evidence="2 3">
    <name type="scientific">Solidesulfovibrio carbinolicus</name>
    <dbReference type="NCBI Taxonomy" id="296842"/>
    <lineage>
        <taxon>Bacteria</taxon>
        <taxon>Pseudomonadati</taxon>
        <taxon>Thermodesulfobacteriota</taxon>
        <taxon>Desulfovibrionia</taxon>
        <taxon>Desulfovibrionales</taxon>
        <taxon>Desulfovibrionaceae</taxon>
        <taxon>Solidesulfovibrio</taxon>
    </lineage>
</organism>
<dbReference type="OrthoDB" id="9767517at2"/>
<dbReference type="InterPro" id="IPR029063">
    <property type="entry name" value="SAM-dependent_MTases_sf"/>
</dbReference>
<accession>A0A4P6HPB0</accession>
<evidence type="ECO:0000313" key="3">
    <source>
        <dbReference type="Proteomes" id="UP000293296"/>
    </source>
</evidence>
<evidence type="ECO:0000313" key="2">
    <source>
        <dbReference type="EMBL" id="QAZ67920.1"/>
    </source>
</evidence>